<evidence type="ECO:0000313" key="4">
    <source>
        <dbReference type="EMBL" id="RSX57476.1"/>
    </source>
</evidence>
<reference evidence="4 5" key="1">
    <citation type="submission" date="2018-09" db="EMBL/GenBank/DDBJ databases">
        <title>Characterization of the phylogenetic diversity of five novel species belonging to the genus Bifidobacterium.</title>
        <authorList>
            <person name="Lugli G.A."/>
            <person name="Duranti S."/>
            <person name="Milani C."/>
        </authorList>
    </citation>
    <scope>NUCLEOTIDE SEQUENCE [LARGE SCALE GENOMIC DNA]</scope>
    <source>
        <strain evidence="4 5">2033B</strain>
    </source>
</reference>
<feature type="domain" description="N-acyltransferase N-terminal" evidence="2">
    <location>
        <begin position="108"/>
        <end position="196"/>
    </location>
</feature>
<evidence type="ECO:0000256" key="1">
    <source>
        <dbReference type="SAM" id="MobiDB-lite"/>
    </source>
</evidence>
<proteinExistence type="predicted"/>
<feature type="region of interest" description="Disordered" evidence="1">
    <location>
        <begin position="1"/>
        <end position="28"/>
    </location>
</feature>
<feature type="domain" description="GNAT-like C-terminal" evidence="3">
    <location>
        <begin position="199"/>
        <end position="349"/>
    </location>
</feature>
<dbReference type="Pfam" id="PF18082">
    <property type="entry name" value="NAT_N"/>
    <property type="match status" value="1"/>
</dbReference>
<dbReference type="EMBL" id="QXGK01000005">
    <property type="protein sequence ID" value="RSX57476.1"/>
    <property type="molecule type" value="Genomic_DNA"/>
</dbReference>
<protein>
    <recommendedName>
        <fullName evidence="6">Acyltransferase</fullName>
    </recommendedName>
</protein>
<dbReference type="Gene3D" id="3.40.630.120">
    <property type="match status" value="1"/>
</dbReference>
<evidence type="ECO:0008006" key="6">
    <source>
        <dbReference type="Google" id="ProtNLM"/>
    </source>
</evidence>
<evidence type="ECO:0000259" key="2">
    <source>
        <dbReference type="Pfam" id="PF18082"/>
    </source>
</evidence>
<accession>A0A430FVB3</accession>
<evidence type="ECO:0000313" key="5">
    <source>
        <dbReference type="Proteomes" id="UP000287470"/>
    </source>
</evidence>
<sequence>MSDSGTRIPAGLSADHPADHSSVNPADPTADPAVIAAAVLDLADRLAMPSDVIASLNIIADEPASRRPSPIIMRCIRELADPTTRVAAWETLRSALRGTDATAASIIEDPIPAAADDHAVAGHRTAASADPDGLHMLYWMLAAAAVHTAADYRRRGIPAAVFDATMGCFPRFVGEHRVSYGHYGFDRDFWTYRQLSSMLFRIGELEYELVADAADTGSPFACVGSPRVIAMHIPSDARLTPDACDESLDLARTFLTRFFPDWIGLPFVCESWLLSPALERLLPADSRILAFQRRFDILTTDDDAPDWREWVYRRSDAPIADLPEGTSLQRAMKRHLMAGGKVGTGTGTLCR</sequence>
<name>A0A430FVB3_9BIFI</name>
<dbReference type="InterPro" id="IPR041644">
    <property type="entry name" value="GNAT_C"/>
</dbReference>
<dbReference type="OrthoDB" id="3229305at2"/>
<evidence type="ECO:0000259" key="3">
    <source>
        <dbReference type="Pfam" id="PF18164"/>
    </source>
</evidence>
<dbReference type="Proteomes" id="UP000287470">
    <property type="component" value="Unassembled WGS sequence"/>
</dbReference>
<gene>
    <name evidence="4" type="ORF">D2E24_0774</name>
</gene>
<dbReference type="InterPro" id="IPR041273">
    <property type="entry name" value="NAT_N"/>
</dbReference>
<comment type="caution">
    <text evidence="4">The sequence shown here is derived from an EMBL/GenBank/DDBJ whole genome shotgun (WGS) entry which is preliminary data.</text>
</comment>
<organism evidence="4 5">
    <name type="scientific">Bifidobacterium samirii</name>
    <dbReference type="NCBI Taxonomy" id="2306974"/>
    <lineage>
        <taxon>Bacteria</taxon>
        <taxon>Bacillati</taxon>
        <taxon>Actinomycetota</taxon>
        <taxon>Actinomycetes</taxon>
        <taxon>Bifidobacteriales</taxon>
        <taxon>Bifidobacteriaceae</taxon>
        <taxon>Bifidobacterium</taxon>
    </lineage>
</organism>
<keyword evidence="5" id="KW-1185">Reference proteome</keyword>
<dbReference type="RefSeq" id="WP_125968035.1">
    <property type="nucleotide sequence ID" value="NZ_QXGK01000005.1"/>
</dbReference>
<dbReference type="AlphaFoldDB" id="A0A430FVB3"/>
<dbReference type="Pfam" id="PF18164">
    <property type="entry name" value="GNAT_C"/>
    <property type="match status" value="1"/>
</dbReference>